<keyword evidence="5" id="KW-0347">Helicase</keyword>
<dbReference type="PROSITE" id="PS51192">
    <property type="entry name" value="HELICASE_ATP_BIND_1"/>
    <property type="match status" value="1"/>
</dbReference>
<dbReference type="EMBL" id="JAXCGZ010022767">
    <property type="protein sequence ID" value="KAK7024487.1"/>
    <property type="molecule type" value="Genomic_DNA"/>
</dbReference>
<dbReference type="GO" id="GO:0043138">
    <property type="term" value="F:3'-5' DNA helicase activity"/>
    <property type="evidence" value="ECO:0007669"/>
    <property type="project" value="TreeGrafter"/>
</dbReference>
<reference evidence="9 10" key="1">
    <citation type="submission" date="2023-11" db="EMBL/GenBank/DDBJ databases">
        <title>Halocaridina rubra genome assembly.</title>
        <authorList>
            <person name="Smith C."/>
        </authorList>
    </citation>
    <scope>NUCLEOTIDE SEQUENCE [LARGE SCALE GENOMIC DNA]</scope>
    <source>
        <strain evidence="9">EP-1</strain>
        <tissue evidence="9">Whole</tissue>
    </source>
</reference>
<dbReference type="AlphaFoldDB" id="A0AAN8WB29"/>
<dbReference type="SMART" id="SM00487">
    <property type="entry name" value="DEXDc"/>
    <property type="match status" value="1"/>
</dbReference>
<dbReference type="Pfam" id="PF00270">
    <property type="entry name" value="DEAD"/>
    <property type="match status" value="1"/>
</dbReference>
<dbReference type="GO" id="GO:0009378">
    <property type="term" value="F:four-way junction helicase activity"/>
    <property type="evidence" value="ECO:0007669"/>
    <property type="project" value="TreeGrafter"/>
</dbReference>
<dbReference type="InterPro" id="IPR044749">
    <property type="entry name" value="FANCM_DEXDc"/>
</dbReference>
<evidence type="ECO:0000256" key="6">
    <source>
        <dbReference type="ARBA" id="ARBA00022840"/>
    </source>
</evidence>
<dbReference type="GO" id="GO:0000400">
    <property type="term" value="F:four-way junction DNA binding"/>
    <property type="evidence" value="ECO:0007669"/>
    <property type="project" value="TreeGrafter"/>
</dbReference>
<accession>A0AAN8WB29</accession>
<protein>
    <recommendedName>
        <fullName evidence="8">Helicase ATP-binding domain-containing protein</fullName>
    </recommendedName>
</protein>
<evidence type="ECO:0000256" key="3">
    <source>
        <dbReference type="ARBA" id="ARBA00022741"/>
    </source>
</evidence>
<dbReference type="SUPFAM" id="SSF52540">
    <property type="entry name" value="P-loop containing nucleoside triphosphate hydrolases"/>
    <property type="match status" value="1"/>
</dbReference>
<evidence type="ECO:0000256" key="5">
    <source>
        <dbReference type="ARBA" id="ARBA00022806"/>
    </source>
</evidence>
<sequence>MESNLFCDLLGDESDEDDDLIAKAYDESVNNDDCSVPKQSTSSIQGVNNRGHNPEFDLQAGKTWIYPVNYPLREYQYAIVEKALFQNTLVSLPTGLGKTFIAAVVMYNYYRWFPRSKIIFMAPTKPLVAQQIEACFNIMGIPQSDMSQMTGSLPPSTRLQLWRDKRIFFLTPQVLFNDFARDACPAKLIKCLVLDEAHRALGNHAYCQVVRELRERRCEFRILALSATPGSDFRAVKEVITNLLISNVDMRHEDSPDIVAYAHHRRIEKVVVPLGVELTNLKIKFIDVSIILTMVKGVTAEVPCPFTLWMTQTE</sequence>
<comment type="subcellular location">
    <subcellularLocation>
        <location evidence="1">Nucleus</location>
    </subcellularLocation>
</comment>
<dbReference type="GO" id="GO:0005634">
    <property type="term" value="C:nucleus"/>
    <property type="evidence" value="ECO:0007669"/>
    <property type="project" value="UniProtKB-SubCell"/>
</dbReference>
<dbReference type="GO" id="GO:0016787">
    <property type="term" value="F:hydrolase activity"/>
    <property type="evidence" value="ECO:0007669"/>
    <property type="project" value="UniProtKB-KW"/>
</dbReference>
<comment type="caution">
    <text evidence="9">The sequence shown here is derived from an EMBL/GenBank/DDBJ whole genome shotgun (WGS) entry which is preliminary data.</text>
</comment>
<evidence type="ECO:0000256" key="2">
    <source>
        <dbReference type="ARBA" id="ARBA00009889"/>
    </source>
</evidence>
<dbReference type="CDD" id="cd18033">
    <property type="entry name" value="DEXDc_FANCM"/>
    <property type="match status" value="1"/>
</dbReference>
<dbReference type="GO" id="GO:0036297">
    <property type="term" value="P:interstrand cross-link repair"/>
    <property type="evidence" value="ECO:0007669"/>
    <property type="project" value="TreeGrafter"/>
</dbReference>
<evidence type="ECO:0000313" key="10">
    <source>
        <dbReference type="Proteomes" id="UP001381693"/>
    </source>
</evidence>
<dbReference type="Proteomes" id="UP001381693">
    <property type="component" value="Unassembled WGS sequence"/>
</dbReference>
<dbReference type="Gene3D" id="3.40.50.300">
    <property type="entry name" value="P-loop containing nucleotide triphosphate hydrolases"/>
    <property type="match status" value="1"/>
</dbReference>
<evidence type="ECO:0000313" key="9">
    <source>
        <dbReference type="EMBL" id="KAK7024487.1"/>
    </source>
</evidence>
<dbReference type="GO" id="GO:0045003">
    <property type="term" value="P:double-strand break repair via synthesis-dependent strand annealing"/>
    <property type="evidence" value="ECO:0007669"/>
    <property type="project" value="TreeGrafter"/>
</dbReference>
<feature type="domain" description="Helicase ATP-binding" evidence="8">
    <location>
        <begin position="79"/>
        <end position="247"/>
    </location>
</feature>
<keyword evidence="7" id="KW-0539">Nucleus</keyword>
<gene>
    <name evidence="9" type="ORF">SK128_010799</name>
</gene>
<keyword evidence="3" id="KW-0547">Nucleotide-binding</keyword>
<comment type="similarity">
    <text evidence="2">Belongs to the DEAD box helicase family. DEAH subfamily. FANCM sub-subfamily.</text>
</comment>
<dbReference type="InterPro" id="IPR027417">
    <property type="entry name" value="P-loop_NTPase"/>
</dbReference>
<keyword evidence="4" id="KW-0378">Hydrolase</keyword>
<dbReference type="InterPro" id="IPR011545">
    <property type="entry name" value="DEAD/DEAH_box_helicase_dom"/>
</dbReference>
<name>A0AAN8WB29_HALRR</name>
<evidence type="ECO:0000259" key="8">
    <source>
        <dbReference type="PROSITE" id="PS51192"/>
    </source>
</evidence>
<keyword evidence="10" id="KW-1185">Reference proteome</keyword>
<proteinExistence type="inferred from homology"/>
<evidence type="ECO:0000256" key="7">
    <source>
        <dbReference type="ARBA" id="ARBA00023242"/>
    </source>
</evidence>
<dbReference type="GO" id="GO:0005524">
    <property type="term" value="F:ATP binding"/>
    <property type="evidence" value="ECO:0007669"/>
    <property type="project" value="UniProtKB-KW"/>
</dbReference>
<organism evidence="9 10">
    <name type="scientific">Halocaridina rubra</name>
    <name type="common">Hawaiian red shrimp</name>
    <dbReference type="NCBI Taxonomy" id="373956"/>
    <lineage>
        <taxon>Eukaryota</taxon>
        <taxon>Metazoa</taxon>
        <taxon>Ecdysozoa</taxon>
        <taxon>Arthropoda</taxon>
        <taxon>Crustacea</taxon>
        <taxon>Multicrustacea</taxon>
        <taxon>Malacostraca</taxon>
        <taxon>Eumalacostraca</taxon>
        <taxon>Eucarida</taxon>
        <taxon>Decapoda</taxon>
        <taxon>Pleocyemata</taxon>
        <taxon>Caridea</taxon>
        <taxon>Atyoidea</taxon>
        <taxon>Atyidae</taxon>
        <taxon>Halocaridina</taxon>
    </lineage>
</organism>
<dbReference type="PANTHER" id="PTHR14025:SF20">
    <property type="entry name" value="FANCONI ANEMIA GROUP M PROTEIN"/>
    <property type="match status" value="1"/>
</dbReference>
<dbReference type="FunFam" id="3.40.50.300:FF:000861">
    <property type="entry name" value="Fanconi anemia, complementation group M"/>
    <property type="match status" value="1"/>
</dbReference>
<dbReference type="InterPro" id="IPR014001">
    <property type="entry name" value="Helicase_ATP-bd"/>
</dbReference>
<keyword evidence="6" id="KW-0067">ATP-binding</keyword>
<evidence type="ECO:0000256" key="4">
    <source>
        <dbReference type="ARBA" id="ARBA00022801"/>
    </source>
</evidence>
<evidence type="ECO:0000256" key="1">
    <source>
        <dbReference type="ARBA" id="ARBA00004123"/>
    </source>
</evidence>
<dbReference type="PANTHER" id="PTHR14025">
    <property type="entry name" value="FANCONI ANEMIA GROUP M FANCM FAMILY MEMBER"/>
    <property type="match status" value="1"/>
</dbReference>